<dbReference type="SUPFAM" id="SSF140990">
    <property type="entry name" value="FtsH protease domain-like"/>
    <property type="match status" value="1"/>
</dbReference>
<dbReference type="GO" id="GO:0004222">
    <property type="term" value="F:metalloendopeptidase activity"/>
    <property type="evidence" value="ECO:0007669"/>
    <property type="project" value="InterPro"/>
</dbReference>
<dbReference type="InterPro" id="IPR041569">
    <property type="entry name" value="AAA_lid_3"/>
</dbReference>
<dbReference type="Pfam" id="PF17862">
    <property type="entry name" value="AAA_lid_3"/>
    <property type="match status" value="1"/>
</dbReference>
<dbReference type="FunFam" id="3.40.50.300:FF:000277">
    <property type="entry name" value="ATP-dependent zinc metalloprotease FtsH"/>
    <property type="match status" value="1"/>
</dbReference>
<evidence type="ECO:0000256" key="14">
    <source>
        <dbReference type="ARBA" id="ARBA00022989"/>
    </source>
</evidence>
<keyword evidence="15" id="KW-0482">Metalloprotease</keyword>
<dbReference type="SUPFAM" id="SSF52540">
    <property type="entry name" value="P-loop containing nucleoside triphosphate hydrolases"/>
    <property type="match status" value="1"/>
</dbReference>
<sequence>MFKHFLRSNRMLGINCVFCNHHPCYKTATAQLMCRLQTSCQVVCASRTIDSDFSRRANTGIATPLQLSENYVRRISHSQEIYLPRINLDGRTTKREWRDREARRVCSQVPVYAAPALKSPYEITLNKGLKLSRFLIREYHALARLLQRSAPNGTAVQHIGLENISFFSTSSWQNQQHDDRNQDRKDEEEDAAKRGSEGDNIRMLLVLMLILTLLNFLSKEDEAQSISWQTFIKEMLMKGEVKYVSVTYYDSDGSGKSTNPESDVVHVYAHDGAIINGREVGRGQPNHFRMRVGNIDKFEAKLRQVEDSLGIALHDRIQIKYKHVTSDGLSGILGTLLIMAVIFYIIRSAMRGGGGMNTFTQMTKARFTLVEEGGSKGVTFKDVAGLKEAKTEVMEFVDYLKRPAKYQELGAKVPRGALLLGPPGCGKTLLAKAVASEANVPFLAMAGSEFVEMIGGLGAARVRNLFKEARKRAPCIVYIDELDAIGRKRTDNFSLGSSGEEEQTLNQLLVEMDGMGTQKGVIMLASTNRADILDKALLRPGRFDRHILIDSPTLIERKEIFEVHLKKLTLENKPESYSKRLAQLTPGMSGADIANICNEAALHAARENKKLVSGEDFESAIERVIAGATKVNRVMSEEERCVVAFHESGHALVGWLLEHTDALMKISIVPRASAALGFAQYLPSDQKLYSTDQLLDRMCMALGGRAAEALVFNKVTTGAQDDLNRVTKMAYAQIQSYGMNDRVGQVSFPDGKSSELGTRPYSQMLQGIIDEEARKLVTNAYRRTETLLSDNMDKLRLLSTELLKTEVLNYVDVEALLGPPPFGPKKQINLDEFDVLGDHDDSDNGNDPPKDPKEDKEEEEPNAYA</sequence>
<dbReference type="GeneID" id="110980062"/>
<keyword evidence="20" id="KW-1185">Reference proteome</keyword>
<feature type="compositionally biased region" description="Acidic residues" evidence="17">
    <location>
        <begin position="856"/>
        <end position="865"/>
    </location>
</feature>
<keyword evidence="14 18" id="KW-1133">Transmembrane helix</keyword>
<keyword evidence="12" id="KW-0067">ATP-binding</keyword>
<comment type="cofactor">
    <cofactor evidence="1">
        <name>Zn(2+)</name>
        <dbReference type="ChEBI" id="CHEBI:29105"/>
    </cofactor>
</comment>
<dbReference type="GO" id="GO:0005745">
    <property type="term" value="C:m-AAA complex"/>
    <property type="evidence" value="ECO:0007669"/>
    <property type="project" value="TreeGrafter"/>
</dbReference>
<evidence type="ECO:0000313" key="21">
    <source>
        <dbReference type="RefSeq" id="XP_022092064.1"/>
    </source>
</evidence>
<evidence type="ECO:0000256" key="3">
    <source>
        <dbReference type="ARBA" id="ARBA00004173"/>
    </source>
</evidence>
<dbReference type="HAMAP" id="MF_01458">
    <property type="entry name" value="FtsH"/>
    <property type="match status" value="1"/>
</dbReference>
<dbReference type="Gene3D" id="3.40.1690.20">
    <property type="match status" value="1"/>
</dbReference>
<dbReference type="Gene3D" id="1.20.58.760">
    <property type="entry name" value="Peptidase M41"/>
    <property type="match status" value="1"/>
</dbReference>
<evidence type="ECO:0000256" key="6">
    <source>
        <dbReference type="ARBA" id="ARBA00022670"/>
    </source>
</evidence>
<keyword evidence="7 18" id="KW-0812">Transmembrane</keyword>
<dbReference type="FunFam" id="1.10.8.60:FF:000033">
    <property type="entry name" value="paraplegin isoform X1"/>
    <property type="match status" value="1"/>
</dbReference>
<dbReference type="Proteomes" id="UP000694845">
    <property type="component" value="Unplaced"/>
</dbReference>
<dbReference type="RefSeq" id="XP_022092064.1">
    <property type="nucleotide sequence ID" value="XM_022236372.1"/>
</dbReference>
<gene>
    <name evidence="21" type="primary">LOC110980062</name>
</gene>
<protein>
    <submittedName>
        <fullName evidence="21">Paraplegin-like</fullName>
    </submittedName>
</protein>
<evidence type="ECO:0000256" key="10">
    <source>
        <dbReference type="ARBA" id="ARBA00022801"/>
    </source>
</evidence>
<evidence type="ECO:0000256" key="12">
    <source>
        <dbReference type="ARBA" id="ARBA00022840"/>
    </source>
</evidence>
<keyword evidence="13" id="KW-0809">Transit peptide</keyword>
<name>A0A8B7YFP9_ACAPL</name>
<keyword evidence="9" id="KW-0547">Nucleotide-binding</keyword>
<dbReference type="GO" id="GO:0016887">
    <property type="term" value="F:ATP hydrolysis activity"/>
    <property type="evidence" value="ECO:0007669"/>
    <property type="project" value="InterPro"/>
</dbReference>
<keyword evidence="16 18" id="KW-0472">Membrane</keyword>
<dbReference type="KEGG" id="aplc:110980062"/>
<dbReference type="InterPro" id="IPR037219">
    <property type="entry name" value="Peptidase_M41-like"/>
</dbReference>
<evidence type="ECO:0000256" key="11">
    <source>
        <dbReference type="ARBA" id="ARBA00022833"/>
    </source>
</evidence>
<comment type="similarity">
    <text evidence="4">In the C-terminal section; belongs to the peptidase M41 family.</text>
</comment>
<dbReference type="SMART" id="SM00382">
    <property type="entry name" value="AAA"/>
    <property type="match status" value="1"/>
</dbReference>
<dbReference type="Pfam" id="PF01434">
    <property type="entry name" value="Peptidase_M41"/>
    <property type="match status" value="1"/>
</dbReference>
<evidence type="ECO:0000256" key="8">
    <source>
        <dbReference type="ARBA" id="ARBA00022723"/>
    </source>
</evidence>
<dbReference type="Pfam" id="PF00004">
    <property type="entry name" value="AAA"/>
    <property type="match status" value="1"/>
</dbReference>
<evidence type="ECO:0000256" key="17">
    <source>
        <dbReference type="SAM" id="MobiDB-lite"/>
    </source>
</evidence>
<dbReference type="InterPro" id="IPR003593">
    <property type="entry name" value="AAA+_ATPase"/>
</dbReference>
<dbReference type="FunFam" id="1.20.58.760:FF:000003">
    <property type="entry name" value="AFG3-like AAA ATPase 2"/>
    <property type="match status" value="1"/>
</dbReference>
<evidence type="ECO:0000256" key="7">
    <source>
        <dbReference type="ARBA" id="ARBA00022692"/>
    </source>
</evidence>
<dbReference type="AlphaFoldDB" id="A0A8B7YFP9"/>
<evidence type="ECO:0000256" key="1">
    <source>
        <dbReference type="ARBA" id="ARBA00001947"/>
    </source>
</evidence>
<evidence type="ECO:0000256" key="2">
    <source>
        <dbReference type="ARBA" id="ARBA00004141"/>
    </source>
</evidence>
<dbReference type="InterPro" id="IPR005936">
    <property type="entry name" value="FtsH"/>
</dbReference>
<dbReference type="OMA" id="RMKSMKS"/>
<dbReference type="InterPro" id="IPR011546">
    <property type="entry name" value="Pept_M41_FtsH_extracell"/>
</dbReference>
<accession>A0A8B7YFP9</accession>
<proteinExistence type="inferred from homology"/>
<evidence type="ECO:0000256" key="18">
    <source>
        <dbReference type="SAM" id="Phobius"/>
    </source>
</evidence>
<keyword evidence="10" id="KW-0378">Hydrolase</keyword>
<feature type="compositionally biased region" description="Acidic residues" evidence="17">
    <location>
        <begin position="831"/>
        <end position="844"/>
    </location>
</feature>
<evidence type="ECO:0000256" key="16">
    <source>
        <dbReference type="ARBA" id="ARBA00023136"/>
    </source>
</evidence>
<comment type="subcellular location">
    <subcellularLocation>
        <location evidence="2">Membrane</location>
        <topology evidence="2">Multi-pass membrane protein</topology>
    </subcellularLocation>
    <subcellularLocation>
        <location evidence="3">Mitochondrion</location>
    </subcellularLocation>
</comment>
<keyword evidence="8" id="KW-0479">Metal-binding</keyword>
<dbReference type="GO" id="GO:0034982">
    <property type="term" value="P:mitochondrial protein processing"/>
    <property type="evidence" value="ECO:0007669"/>
    <property type="project" value="TreeGrafter"/>
</dbReference>
<dbReference type="CTD" id="6687"/>
<feature type="domain" description="AAA+ ATPase" evidence="19">
    <location>
        <begin position="413"/>
        <end position="553"/>
    </location>
</feature>
<feature type="region of interest" description="Disordered" evidence="17">
    <location>
        <begin position="821"/>
        <end position="865"/>
    </location>
</feature>
<dbReference type="CDD" id="cd19501">
    <property type="entry name" value="RecA-like_FtsH"/>
    <property type="match status" value="1"/>
</dbReference>
<dbReference type="OrthoDB" id="1413014at2759"/>
<dbReference type="Gene3D" id="1.10.8.60">
    <property type="match status" value="1"/>
</dbReference>
<evidence type="ECO:0000256" key="4">
    <source>
        <dbReference type="ARBA" id="ARBA00010044"/>
    </source>
</evidence>
<dbReference type="PANTHER" id="PTHR43655:SF8">
    <property type="entry name" value="PARAPLEGIN"/>
    <property type="match status" value="1"/>
</dbReference>
<evidence type="ECO:0000256" key="13">
    <source>
        <dbReference type="ARBA" id="ARBA00022946"/>
    </source>
</evidence>
<dbReference type="GO" id="GO:0005524">
    <property type="term" value="F:ATP binding"/>
    <property type="evidence" value="ECO:0007669"/>
    <property type="project" value="UniProtKB-KW"/>
</dbReference>
<dbReference type="Pfam" id="PF06480">
    <property type="entry name" value="FtsH_ext"/>
    <property type="match status" value="1"/>
</dbReference>
<feature type="region of interest" description="Disordered" evidence="17">
    <location>
        <begin position="171"/>
        <end position="195"/>
    </location>
</feature>
<dbReference type="GO" id="GO:0008270">
    <property type="term" value="F:zinc ion binding"/>
    <property type="evidence" value="ECO:0007669"/>
    <property type="project" value="InterPro"/>
</dbReference>
<organism evidence="20 21">
    <name type="scientific">Acanthaster planci</name>
    <name type="common">Crown-of-thorns starfish</name>
    <dbReference type="NCBI Taxonomy" id="133434"/>
    <lineage>
        <taxon>Eukaryota</taxon>
        <taxon>Metazoa</taxon>
        <taxon>Echinodermata</taxon>
        <taxon>Eleutherozoa</taxon>
        <taxon>Asterozoa</taxon>
        <taxon>Asteroidea</taxon>
        <taxon>Valvatacea</taxon>
        <taxon>Valvatida</taxon>
        <taxon>Acanthasteridae</taxon>
        <taxon>Acanthaster</taxon>
    </lineage>
</organism>
<feature type="compositionally biased region" description="Basic and acidic residues" evidence="17">
    <location>
        <begin position="176"/>
        <end position="195"/>
    </location>
</feature>
<evidence type="ECO:0000313" key="20">
    <source>
        <dbReference type="Proteomes" id="UP000694845"/>
    </source>
</evidence>
<keyword evidence="6" id="KW-0645">Protease</keyword>
<dbReference type="GO" id="GO:0004176">
    <property type="term" value="F:ATP-dependent peptidase activity"/>
    <property type="evidence" value="ECO:0007669"/>
    <property type="project" value="InterPro"/>
</dbReference>
<dbReference type="PANTHER" id="PTHR43655">
    <property type="entry name" value="ATP-DEPENDENT PROTEASE"/>
    <property type="match status" value="1"/>
</dbReference>
<reference evidence="21" key="1">
    <citation type="submission" date="2025-08" db="UniProtKB">
        <authorList>
            <consortium name="RefSeq"/>
        </authorList>
    </citation>
    <scope>IDENTIFICATION</scope>
</reference>
<dbReference type="Gene3D" id="3.40.50.300">
    <property type="entry name" value="P-loop containing nucleotide triphosphate hydrolases"/>
    <property type="match status" value="1"/>
</dbReference>
<feature type="transmembrane region" description="Helical" evidence="18">
    <location>
        <begin position="328"/>
        <end position="346"/>
    </location>
</feature>
<evidence type="ECO:0000256" key="15">
    <source>
        <dbReference type="ARBA" id="ARBA00023049"/>
    </source>
</evidence>
<evidence type="ECO:0000256" key="5">
    <source>
        <dbReference type="ARBA" id="ARBA00010550"/>
    </source>
</evidence>
<dbReference type="InterPro" id="IPR003959">
    <property type="entry name" value="ATPase_AAA_core"/>
</dbReference>
<evidence type="ECO:0000256" key="9">
    <source>
        <dbReference type="ARBA" id="ARBA00022741"/>
    </source>
</evidence>
<dbReference type="InterPro" id="IPR000642">
    <property type="entry name" value="Peptidase_M41"/>
</dbReference>
<dbReference type="InterPro" id="IPR027417">
    <property type="entry name" value="P-loop_NTPase"/>
</dbReference>
<comment type="similarity">
    <text evidence="5">In the N-terminal section; belongs to the AAA ATPase family.</text>
</comment>
<dbReference type="NCBIfam" id="TIGR01241">
    <property type="entry name" value="FtsH_fam"/>
    <property type="match status" value="1"/>
</dbReference>
<keyword evidence="11" id="KW-0862">Zinc</keyword>
<dbReference type="InterPro" id="IPR050928">
    <property type="entry name" value="ATP-dep_Zn_Metalloprotease"/>
</dbReference>
<evidence type="ECO:0000259" key="19">
    <source>
        <dbReference type="SMART" id="SM00382"/>
    </source>
</evidence>